<dbReference type="InterPro" id="IPR017981">
    <property type="entry name" value="GPCR_2-like_7TM"/>
</dbReference>
<dbReference type="InterPro" id="IPR000742">
    <property type="entry name" value="EGF"/>
</dbReference>
<gene>
    <name evidence="37" type="primary">CELSR1</name>
    <name evidence="37" type="ORF">L345_09539</name>
</gene>
<comment type="subcellular location">
    <subcellularLocation>
        <location evidence="2">Cell membrane</location>
        <topology evidence="2">Multi-pass membrane protein</topology>
    </subcellularLocation>
</comment>
<keyword evidence="10" id="KW-0677">Repeat</keyword>
<evidence type="ECO:0000256" key="12">
    <source>
        <dbReference type="ARBA" id="ARBA00022989"/>
    </source>
</evidence>
<evidence type="ECO:0000256" key="16">
    <source>
        <dbReference type="ARBA" id="ARBA00023170"/>
    </source>
</evidence>
<evidence type="ECO:0000256" key="21">
    <source>
        <dbReference type="ARBA" id="ARBA00071751"/>
    </source>
</evidence>
<dbReference type="InterPro" id="IPR002126">
    <property type="entry name" value="Cadherin-like_dom"/>
</dbReference>
<feature type="region of interest" description="Disordered" evidence="26">
    <location>
        <begin position="92"/>
        <end position="117"/>
    </location>
</feature>
<dbReference type="InterPro" id="IPR000152">
    <property type="entry name" value="EGF-type_Asp/Asn_hydroxyl_site"/>
</dbReference>
<feature type="compositionally biased region" description="Polar residues" evidence="26">
    <location>
        <begin position="182"/>
        <end position="203"/>
    </location>
</feature>
<dbReference type="Gene3D" id="3.30.830.10">
    <property type="entry name" value="Metalloenzyme, LuxS/M16 peptidase-like"/>
    <property type="match status" value="2"/>
</dbReference>
<dbReference type="Pfam" id="PF23592">
    <property type="entry name" value="Cadherin_CELSR2_9th"/>
    <property type="match status" value="1"/>
</dbReference>
<evidence type="ECO:0000259" key="32">
    <source>
        <dbReference type="PROSITE" id="PS50221"/>
    </source>
</evidence>
<evidence type="ECO:0000256" key="8">
    <source>
        <dbReference type="ARBA" id="ARBA00022692"/>
    </source>
</evidence>
<dbReference type="Gene3D" id="4.10.1240.10">
    <property type="entry name" value="GPCR, family 2, extracellular hormone receptor domain"/>
    <property type="match status" value="1"/>
</dbReference>
<dbReference type="SMART" id="SM00303">
    <property type="entry name" value="GPS"/>
    <property type="match status" value="1"/>
</dbReference>
<feature type="domain" description="STAS" evidence="36">
    <location>
        <begin position="4011"/>
        <end position="4191"/>
    </location>
</feature>
<evidence type="ECO:0000256" key="22">
    <source>
        <dbReference type="ARBA" id="ARBA00076704"/>
    </source>
</evidence>
<dbReference type="InterPro" id="IPR032471">
    <property type="entry name" value="AGRL2-4_GAIN_subdom_A"/>
</dbReference>
<dbReference type="InterPro" id="IPR036513">
    <property type="entry name" value="STAS_dom_sf"/>
</dbReference>
<feature type="domain" description="Cadherin" evidence="35">
    <location>
        <begin position="1081"/>
        <end position="1186"/>
    </location>
</feature>
<dbReference type="PROSITE" id="PS50025">
    <property type="entry name" value="LAM_G_DOMAIN"/>
    <property type="match status" value="2"/>
</dbReference>
<feature type="transmembrane region" description="Helical" evidence="27">
    <location>
        <begin position="3847"/>
        <end position="3875"/>
    </location>
</feature>
<dbReference type="InterPro" id="IPR011249">
    <property type="entry name" value="Metalloenz_LuxS/M16"/>
</dbReference>
<dbReference type="FunFam" id="2.10.25.10:FF:000089">
    <property type="entry name" value="Cadherin EGF LAG seven-pass G-type receptor 3"/>
    <property type="match status" value="1"/>
</dbReference>
<evidence type="ECO:0000256" key="17">
    <source>
        <dbReference type="ARBA" id="ARBA00023180"/>
    </source>
</evidence>
<evidence type="ECO:0000256" key="26">
    <source>
        <dbReference type="SAM" id="MobiDB-lite"/>
    </source>
</evidence>
<dbReference type="Pfam" id="PF05193">
    <property type="entry name" value="Peptidase_M16_C"/>
    <property type="match status" value="1"/>
</dbReference>
<evidence type="ECO:0000259" key="29">
    <source>
        <dbReference type="PROSITE" id="PS50025"/>
    </source>
</evidence>
<dbReference type="InterPro" id="IPR011547">
    <property type="entry name" value="SLC26A/SulP_dom"/>
</dbReference>
<comment type="caution">
    <text evidence="37">The sequence shown here is derived from an EMBL/GenBank/DDBJ whole genome shotgun (WGS) entry which is preliminary data.</text>
</comment>
<dbReference type="Pfam" id="PF02210">
    <property type="entry name" value="Laminin_G_2"/>
    <property type="match status" value="2"/>
</dbReference>
<evidence type="ECO:0000259" key="30">
    <source>
        <dbReference type="PROSITE" id="PS50026"/>
    </source>
</evidence>
<evidence type="ECO:0000256" key="24">
    <source>
        <dbReference type="PROSITE-ProRule" id="PRU00076"/>
    </source>
</evidence>
<feature type="transmembrane region" description="Helical" evidence="27">
    <location>
        <begin position="2882"/>
        <end position="2905"/>
    </location>
</feature>
<feature type="domain" description="EGF-like" evidence="30">
    <location>
        <begin position="1577"/>
        <end position="1613"/>
    </location>
</feature>
<evidence type="ECO:0000256" key="13">
    <source>
        <dbReference type="ARBA" id="ARBA00023040"/>
    </source>
</evidence>
<dbReference type="Pfam" id="PF00053">
    <property type="entry name" value="EGF_laminin"/>
    <property type="match status" value="1"/>
</dbReference>
<comment type="caution">
    <text evidence="24">Lacks conserved residue(s) required for the propagation of feature annotation.</text>
</comment>
<keyword evidence="13" id="KW-0297">G-protein coupled receptor</keyword>
<evidence type="ECO:0000256" key="6">
    <source>
        <dbReference type="ARBA" id="ARBA00022536"/>
    </source>
</evidence>
<feature type="region of interest" description="Disordered" evidence="26">
    <location>
        <begin position="3295"/>
        <end position="3341"/>
    </location>
</feature>
<feature type="domain" description="Laminin G" evidence="29">
    <location>
        <begin position="1656"/>
        <end position="1863"/>
    </location>
</feature>
<dbReference type="GO" id="GO:0007166">
    <property type="term" value="P:cell surface receptor signaling pathway"/>
    <property type="evidence" value="ECO:0007669"/>
    <property type="project" value="InterPro"/>
</dbReference>
<evidence type="ECO:0000256" key="4">
    <source>
        <dbReference type="ARBA" id="ARBA00022473"/>
    </source>
</evidence>
<evidence type="ECO:0000313" key="37">
    <source>
        <dbReference type="EMBL" id="ETE64692.1"/>
    </source>
</evidence>
<dbReference type="CDD" id="cd00054">
    <property type="entry name" value="EGF_CA"/>
    <property type="match status" value="3"/>
</dbReference>
<evidence type="ECO:0000256" key="5">
    <source>
        <dbReference type="ARBA" id="ARBA00022475"/>
    </source>
</evidence>
<dbReference type="FunFam" id="4.10.1240.10:FF:000021">
    <property type="entry name" value="Cadherin EGF LAG seven-pass G-type receptor"/>
    <property type="match status" value="1"/>
</dbReference>
<feature type="transmembrane region" description="Helical" evidence="27">
    <location>
        <begin position="2859"/>
        <end position="2876"/>
    </location>
</feature>
<dbReference type="Proteomes" id="UP000018936">
    <property type="component" value="Unassembled WGS sequence"/>
</dbReference>
<reference evidence="37 38" key="1">
    <citation type="journal article" date="2013" name="Proc. Natl. Acad. Sci. U.S.A.">
        <title>The king cobra genome reveals dynamic gene evolution and adaptation in the snake venom system.</title>
        <authorList>
            <person name="Vonk F.J."/>
            <person name="Casewell N.R."/>
            <person name="Henkel C.V."/>
            <person name="Heimberg A.M."/>
            <person name="Jansen H.J."/>
            <person name="McCleary R.J."/>
            <person name="Kerkkamp H.M."/>
            <person name="Vos R.A."/>
            <person name="Guerreiro I."/>
            <person name="Calvete J.J."/>
            <person name="Wuster W."/>
            <person name="Woods A.E."/>
            <person name="Logan J.M."/>
            <person name="Harrison R.A."/>
            <person name="Castoe T.A."/>
            <person name="de Koning A.P."/>
            <person name="Pollock D.D."/>
            <person name="Yandell M."/>
            <person name="Calderon D."/>
            <person name="Renjifo C."/>
            <person name="Currier R.B."/>
            <person name="Salgado D."/>
            <person name="Pla D."/>
            <person name="Sanz L."/>
            <person name="Hyder A.S."/>
            <person name="Ribeiro J.M."/>
            <person name="Arntzen J.W."/>
            <person name="van den Thillart G.E."/>
            <person name="Boetzer M."/>
            <person name="Pirovano W."/>
            <person name="Dirks R.P."/>
            <person name="Spaink H.P."/>
            <person name="Duboule D."/>
            <person name="McGlinn E."/>
            <person name="Kini R.M."/>
            <person name="Richardson M.K."/>
        </authorList>
    </citation>
    <scope>NUCLEOTIDE SEQUENCE</scope>
    <source>
        <tissue evidence="37">Blood</tissue>
    </source>
</reference>
<keyword evidence="38" id="KW-1185">Reference proteome</keyword>
<feature type="compositionally biased region" description="Basic and acidic residues" evidence="26">
    <location>
        <begin position="3306"/>
        <end position="3325"/>
    </location>
</feature>
<evidence type="ECO:0000256" key="15">
    <source>
        <dbReference type="ARBA" id="ARBA00023157"/>
    </source>
</evidence>
<evidence type="ECO:0000259" key="31">
    <source>
        <dbReference type="PROSITE" id="PS50027"/>
    </source>
</evidence>
<dbReference type="SMART" id="SM00181">
    <property type="entry name" value="EGF"/>
    <property type="match status" value="5"/>
</dbReference>
<feature type="transmembrane region" description="Helical" evidence="27">
    <location>
        <begin position="3690"/>
        <end position="3717"/>
    </location>
</feature>
<feature type="transmembrane region" description="Helical" evidence="27">
    <location>
        <begin position="3802"/>
        <end position="3820"/>
    </location>
</feature>
<evidence type="ECO:0000313" key="38">
    <source>
        <dbReference type="Proteomes" id="UP000018936"/>
    </source>
</evidence>
<feature type="region of interest" description="Disordered" evidence="26">
    <location>
        <begin position="3482"/>
        <end position="3536"/>
    </location>
</feature>
<dbReference type="PROSITE" id="PS01248">
    <property type="entry name" value="EGF_LAM_1"/>
    <property type="match status" value="1"/>
</dbReference>
<organism evidence="37 38">
    <name type="scientific">Ophiophagus hannah</name>
    <name type="common">King cobra</name>
    <name type="synonym">Naja hannah</name>
    <dbReference type="NCBI Taxonomy" id="8665"/>
    <lineage>
        <taxon>Eukaryota</taxon>
        <taxon>Metazoa</taxon>
        <taxon>Chordata</taxon>
        <taxon>Craniata</taxon>
        <taxon>Vertebrata</taxon>
        <taxon>Euteleostomi</taxon>
        <taxon>Lepidosauria</taxon>
        <taxon>Squamata</taxon>
        <taxon>Bifurcata</taxon>
        <taxon>Unidentata</taxon>
        <taxon>Episquamata</taxon>
        <taxon>Toxicofera</taxon>
        <taxon>Serpentes</taxon>
        <taxon>Colubroidea</taxon>
        <taxon>Elapidae</taxon>
        <taxon>Elapinae</taxon>
        <taxon>Ophiophagus</taxon>
    </lineage>
</organism>
<keyword evidence="17" id="KW-0325">Glycoprotein</keyword>
<feature type="domain" description="EGF-like" evidence="30">
    <location>
        <begin position="1517"/>
        <end position="1575"/>
    </location>
</feature>
<dbReference type="FunFam" id="2.60.40.60:FF:000040">
    <property type="entry name" value="cadherin EGF LAG seven-pass G-type receptor 3"/>
    <property type="match status" value="1"/>
</dbReference>
<evidence type="ECO:0000256" key="19">
    <source>
        <dbReference type="ARBA" id="ARBA00023278"/>
    </source>
</evidence>
<dbReference type="CDD" id="cd11304">
    <property type="entry name" value="Cadherin_repeat"/>
    <property type="match status" value="9"/>
</dbReference>
<evidence type="ECO:0000256" key="11">
    <source>
        <dbReference type="ARBA" id="ARBA00022837"/>
    </source>
</evidence>
<dbReference type="PROSITE" id="PS50227">
    <property type="entry name" value="G_PROTEIN_RECEP_F2_3"/>
    <property type="match status" value="1"/>
</dbReference>
<dbReference type="InterPro" id="IPR011765">
    <property type="entry name" value="Pept_M16_N"/>
</dbReference>
<dbReference type="FunFam" id="2.60.40.60:FF:000038">
    <property type="entry name" value="Cadherin EGF LAG seven-pass G-type receptor 3"/>
    <property type="match status" value="1"/>
</dbReference>
<dbReference type="InterPro" id="IPR001791">
    <property type="entry name" value="Laminin_G"/>
</dbReference>
<evidence type="ECO:0000259" key="33">
    <source>
        <dbReference type="PROSITE" id="PS50227"/>
    </source>
</evidence>
<dbReference type="PROSITE" id="PS50027">
    <property type="entry name" value="EGF_LAM_2"/>
    <property type="match status" value="1"/>
</dbReference>
<feature type="domain" description="EGF-like" evidence="30">
    <location>
        <begin position="2109"/>
        <end position="2146"/>
    </location>
</feature>
<dbReference type="SUPFAM" id="SSF52091">
    <property type="entry name" value="SpoIIaa-like"/>
    <property type="match status" value="1"/>
</dbReference>
<evidence type="ECO:0000256" key="28">
    <source>
        <dbReference type="SAM" id="SignalP"/>
    </source>
</evidence>
<feature type="domain" description="Cadherin" evidence="35">
    <location>
        <begin position="978"/>
        <end position="1080"/>
    </location>
</feature>
<feature type="non-terminal residue" evidence="37">
    <location>
        <position position="1"/>
    </location>
</feature>
<dbReference type="InterPro" id="IPR002645">
    <property type="entry name" value="STAS_dom"/>
</dbReference>
<feature type="compositionally biased region" description="Low complexity" evidence="26">
    <location>
        <begin position="3482"/>
        <end position="3518"/>
    </location>
</feature>
<dbReference type="MEROPS" id="M16.973"/>
<dbReference type="Gene3D" id="1.20.1070.10">
    <property type="entry name" value="Rhodopsin 7-helix transmembrane proteins"/>
    <property type="match status" value="1"/>
</dbReference>
<dbReference type="FunFam" id="2.60.40.60:FF:000010">
    <property type="entry name" value="Cadherin EGF LAG seven-pass G-type receptor 3"/>
    <property type="match status" value="2"/>
</dbReference>
<dbReference type="SMART" id="SM00282">
    <property type="entry name" value="LamG"/>
    <property type="match status" value="2"/>
</dbReference>
<dbReference type="InterPro" id="IPR036445">
    <property type="entry name" value="GPCR_2_extracell_dom_sf"/>
</dbReference>
<feature type="domain" description="Cadherin" evidence="35">
    <location>
        <begin position="1187"/>
        <end position="1288"/>
    </location>
</feature>
<feature type="domain" description="Cadherin" evidence="35">
    <location>
        <begin position="449"/>
        <end position="556"/>
    </location>
</feature>
<feature type="transmembrane region" description="Helical" evidence="27">
    <location>
        <begin position="2706"/>
        <end position="2724"/>
    </location>
</feature>
<evidence type="ECO:0000256" key="14">
    <source>
        <dbReference type="ARBA" id="ARBA00023136"/>
    </source>
</evidence>
<dbReference type="InterPro" id="IPR000832">
    <property type="entry name" value="GPCR_2_secretin-like"/>
</dbReference>
<feature type="signal peptide" evidence="28">
    <location>
        <begin position="1"/>
        <end position="39"/>
    </location>
</feature>
<feature type="region of interest" description="Disordered" evidence="26">
    <location>
        <begin position="3143"/>
        <end position="3171"/>
    </location>
</feature>
<feature type="compositionally biased region" description="Basic and acidic residues" evidence="26">
    <location>
        <begin position="3438"/>
        <end position="3453"/>
    </location>
</feature>
<dbReference type="InterPro" id="IPR056286">
    <property type="entry name" value="Cadherin_CELSR1-3_9th"/>
</dbReference>
<evidence type="ECO:0000256" key="9">
    <source>
        <dbReference type="ARBA" id="ARBA00022729"/>
    </source>
</evidence>
<dbReference type="Gene3D" id="3.30.750.24">
    <property type="entry name" value="STAS domain"/>
    <property type="match status" value="1"/>
</dbReference>
<feature type="domain" description="Cadherin" evidence="35">
    <location>
        <begin position="557"/>
        <end position="664"/>
    </location>
</feature>
<feature type="compositionally biased region" description="Basic and acidic residues" evidence="26">
    <location>
        <begin position="4068"/>
        <end position="4080"/>
    </location>
</feature>
<dbReference type="PROSITE" id="PS50261">
    <property type="entry name" value="G_PROTEIN_RECEP_F2_4"/>
    <property type="match status" value="1"/>
</dbReference>
<keyword evidence="18" id="KW-0807">Transducer</keyword>
<evidence type="ECO:0000259" key="36">
    <source>
        <dbReference type="PROSITE" id="PS50801"/>
    </source>
</evidence>
<feature type="compositionally biased region" description="Polar residues" evidence="26">
    <location>
        <begin position="3157"/>
        <end position="3166"/>
    </location>
</feature>
<keyword evidence="20 25" id="KW-0424">Laminin EGF-like domain</keyword>
<dbReference type="InterPro" id="IPR020894">
    <property type="entry name" value="Cadherin_CS"/>
</dbReference>
<keyword evidence="19" id="KW-0379">Hydroxylation</keyword>
<feature type="region of interest" description="Disordered" evidence="26">
    <location>
        <begin position="182"/>
        <end position="226"/>
    </location>
</feature>
<feature type="domain" description="GAIN-B" evidence="32">
    <location>
        <begin position="2496"/>
        <end position="2660"/>
    </location>
</feature>
<keyword evidence="12 27" id="KW-1133">Transmembrane helix</keyword>
<sequence>MAEPPPQPPGPNQRRPRQDRRLELLLLLLLLPLFRFSLGKPAGRRGLGCIHRAKPEKPSGGWPGCALFGELKETSPSARLREDDRCCAGSLSQPLAGQGKKNSSFSRGGSLTPPWEKRTIRCPVGTLGEPGSASSCLWIINASALLPDPPRPARLGKSRARTTWACLARLAVVGVDSAQMGVYSSPSNQRPRRGSSQPDNGVSNGMKDPSPNRRDPTRFNRTPTRIRRVHLCTKPSRRLQNCTDRSLLRSSERSATRARRKGGSPPMPPWFPIRRLASFSRPGARSPFCRWFTLLTCLQLCLGQPVPRGISRSCCAGECCGSSPERCCLCTWTRKGWARAASAVSAARTAPCAFLGANPNVDWRKRERLFSFPPLHSTKGCLQTLCFEVNFRSPSIPGFFPSLPLKAPHPAPQSEITYSTCAKKRRRREGAPLPLLRVRRAANRHPLFPQYNYQVQVAENQPSGTPVITVVAQDSDSGEAGRLVYSMDALMNSRSLELFSIDSQNGLISTTEVLDRENMDLHYFRVTAIDHGIPRLSATTMVAITVADRNDHNPVFEQSEYRETIRENVEEGYPILQLRATDVDSPPNAHIRYRFVNEQAAHSVFEIDSRSGLITTSGQVDREKMEKYSLVVESNDQGKEPGPLSSTVRVYITVLDENDNVPQFSEKRYIVQVREDIRPHSEILRVTATDLDKDNNALVHYNIISGNSRGQFSIDSVTGEIQVVAPLDFEVEREYALRIRAQDAGRPPLSNNTGMVSIQVVDINDHAPIFVSTPFQISVLENAPLGHSVIHIQAVDADYGENSRVEYKLTGVASDTPFVVNSATGWITVSGPLDRETVQHYFFGVEARDHGSPSLSASASVTITVMDVNDNRPEFTQKEYLIRLNEDAAVGTSVLSVTAIDRDVNSAISYQITGGNTRNRFAISTQGGVGLITLSLPLDYKQERRFVLTVTASDRTLHDNCHVHINITDANTHRPVFQSAHYSVSVNEDRPIGSTVVVISATDDDVGENARITYYLEDNIPQFRIDANTGAITLQAELDYEDQVTYTLAITAKDNGIPQKADTTYVEIMVNDVNDNAPQFVSAHYQGVISEDSPPFTSVLQISATDRDAHANGRVQYTFQNGEDGDGDFIIEPTSGIIRTIRRLDRESIPVYELTAYAVDRGMPPQRTPVHIQVSVQDINDNAPVFPAEEFEVFVKENSIVGSVVAQITALDPDEGPNAQIMYQIVEGNIPEIFQMDIFSGELTALIDLDYETKPEYVIVVQATSAPLVSRATVHMKLIDQNDNSPILKNFQILFNNYISNKSNTFPSGVIGKIPAYDPDVSDKLFYTFERGNELHLLIVNQTSGELRLSRKLDNNRPLVASMLVTVTGKDDFHFLKYIASKHVHSTPDLQNPACKGRIVSYALLRCVLRVIVITEDMLANSITVRLENMWEERFLSPLLANFLEGVATVLATPKEDVFIFNIQNDTDVGGQVLNVSFSAMSPRSGHFFSSEELQEQLYMKRMTLTSVSMLEVLPFDDNVCLREPCQNYMKCISVLRFDSSSPFIASLSTLFRPIHPITGLRCRCPQGFTGDYCEMEINLCYSNPCLNGGICTRKEGGYTCICRQHFTGDNCEVDSRAGRCVPGVCRNGGTCTNSADGGFQCQCPPGGFEKPFCEVSVRSFPPKSFVMFRGLRQRFHLSLSLSFATVERGGLLIYNGRLNEKHDFLAVEIVDGQVQLKYSTGESSTVVSPSVPGGVSDGQWHTVQLHYYNKPKINSLGSVQGPSTDKVAILTVDKCDTSLALQFGNEIGNYSCAAEGVQSSSKKSLDLTGPLLLGGVPNLPENFPVEHREFVGCMRDLYIDSKHIDLASYIANNGTSIGKVNCLITLNIKVFSPKTHSLKHLLLSFPLAMHHPHHFHGNSILFWDFRNEVKISTPWYMGLAFRTRQANGVLLQANAGQYTTILCQLESGLLSFMVNKGPGRTAKILLDQMLLNDGVWHDLQFHLQDARSGHEARYIITLSLDFGFYQDTVVIGNELQGLKVKHLHVGGILESGKVHHGFKGCIQGIHLGDTALGNALPKPGSTVNVEAGCTVPNSCESNPCPANSICQDQWQSFSCVCKPGYYGGSCLDACQLNPCKNKAMCKRKPGAPHGYICECGENHFGQYCEHRMDQQCPKGWWGNPTCGPCNCDAAKGFDPDCNKTNGQCHCKEFHYHPKGSDTCLPCDCYPIGSSSRSCDQEMGQCHCRPGVIGRQCNSCDNPFAEVTPSGCRVLYDACPKSLKAGVWWPQTKFGLPAILPCPKGSLGLRGTGAAVRYCDQERGWLEPDLFNCTSPAFKELSTLLESLEKNETELNTIEAKKLAHQLRAVTEQMESYFGNDIHITYRLLSHLMAFESRQHGFGLTATQDAHFNENLLQAGSSVLALENQEHWDTLLQNDQGTAALMEQLKDYSGTLASNMKLTYLNPVGVVTPNIVLSIDRMENHTHLRRRYPRYHSTLFRGQAMWDPHTHIVLPHSVLTPRKIEAPTMTIAASINTETNVTMESPPPRHSLQEPEPAITILILIIYRTLGGLLPARYQVDRRNLRLPKNPVMNSPIVTVSLFSNHTFLQNNLEEPLMLEFRLLETANRSKPLCVQWNHSSQIEPAGFWTARDCELVHRNTTHVRCHCSQFGTFGVLMDSSHREQLEGDLETLAIVTYSLTSLSLLCLLLTFFFLICLKGLKSNTRGIHCNISVTLFFSELLFLFGINRTENQFFCTVIAILLHYFFLSTFAWLFVQGLHIYRMQTEARNINYGAMRFYYAIGWGVPAIITGLSVGLDPEGYGNPDFCWISIHDKLIWSFAGPIALVVLMNGVMFLLVAKMLCSPGQKEAKKKAVLMTMRSSFVLLLVISTAWLFGLLAINNSVLAFHYLYTVLCSLQGLATLILFCAVNKEFLEAWKGACLAKKGEEAPRSGQGHNAYNNTALFEESGLIRITLGASTISSVSSVRSGRTHSSQRGYLRENMIAHQGSALDHNLLNHAGPTDLDVAMFHRDAGPDQDSDSDSDLSLDEERSLSIPSSESEENVHLRSRFQRPFKRAAHSERLLTNPSDTAPKGKSQDSENMLSHEGLRGKFLPIHKNFIEIIKEMSNVDGNDLMSYWPALGECEVHPCSLQKWGSERKLGFDVNKDTANNNQPDLALTSGDENSLTQTQRQRKGILKNRLQYPPALQGLSSVGRMTNDLSWYKTSTLGHRAVPAASYGRIYSGTGSLSQPASRYSSREQLDLLMRRQISRDQLSRNTSGECLENMASRHRSREQLDAIMNRPGSREPLDTILDQHGSREHLASIPSRHGSREKVGEIATERDPRDHRNTLPRRQTSRDHLDSLPCRFGSREQLDCGGAVREISREWLNTMPLRQASRDRMDTLPARDTSREQLDLLFRGQPSRDQLTSARHTSREHLDIVPGRQAPWENIEPLSRQQPSRENLELLSRRPSSRENLEAIPSRHPSTEQLDILSSILASFNSSALSSVQSSSTPSGPQTTPTPSVAQASSTPSMPCTSPPRSATSHSISELSPDSELNHKTGGIAAVGMEANGEPGHSKAERAGEVLSESELEKLGLRKQISRVSLSTQIRKIRCSGSTAKSLLLRFLPILSWLPRYPVKEWLLGDIISGFSVAIMHLPQDLGFLPTGPFAVISVMLGSMTESLEPNGKYLEVIVGTNKTFVNEIRRDAARVELVASVTCLMGLFQVALGLLQFGFVATYLSEPLVRGYTTAAAVHVLVSQLKYVFAISLEEKSGPLSLIYTFVEICSKLPGTHTGTVVTALISMVALWLIKLLNDKFDKKLPTPIPIELLTIIVSTAICYGASLNNKFGISVVGDIPKGLRSPEAPNGSYFGQVIGNAFAIAIVSYVLCISLGKIFALKHGYSVDSNQELIALGLSNITGSFFHCYSISCSMSRSLVQESTGGHSQAVLAAIVIVNLKGMFKQFKDIPVLWRSNFIDLLIWLVTFIATLLLNLDLGLAAAVTFSLFTVIFRTQMPYYSILGQVSTTGIYKDIAEYHKAKEIPGVKIFHSSATIYFANAELYAEALKKKCGIDVCHLIEKKMKALKRKQKKDKKEAKEPEEGKAGTESNGNVMAWNPPSHHQPQSCGKPSLNGLGLEKPSIHSLILDFSSVTFVDTVSVKTLKNIFKDFQEIEVDVFLAGCHGTVITQLERGNFFNETITKSHLFASVHDAITYITRNREKSMPHTDTVLEFFAIPALGIRIFYSICHWIWGNDLGSALVELQVFGRWCSQEKTQRKLDRGSPSDHKAISLQGLVKRGSTATYANVLSNLPETEVTTLDNGLQIASEKSNHPTCTVGVWLKLGSRYETEKNNGVGNFMEHLAFKGTSKYPYAQFEKEVESIGAHLDSYYSREKTAFYMKILPKDLPKAIEILADITQNCSLEDSQIEKERNVILQEMKESDSCLSAVLFDYLHASAYQGTPLAQTTEGTTANIKKLTRADIAEYMGTHVKAPRMTLVAAGDVSHKELVDLAQQHFGNVPFNYKADTIPVLSQSRFSGSQNLYSKMAADFAEKDLCQSFQPFNICYSDTGLFGFYFVTDRFNILYSSDWGRYEWMRMCTDLPKHDLERGKKVLRRSLVAQLDGTTPMCESIATQLLSYGRRIPLAELDARISEINTQMVQDVCSKYVYDKCPVVAGVGPVEQLLDYNYNRTWTYLNRY</sequence>
<dbReference type="InterPro" id="IPR001879">
    <property type="entry name" value="GPCR_2_extracellular_dom"/>
</dbReference>
<dbReference type="Pfam" id="PF16489">
    <property type="entry name" value="GAIN"/>
    <property type="match status" value="1"/>
</dbReference>
<feature type="transmembrane region" description="Helical" evidence="27">
    <location>
        <begin position="2773"/>
        <end position="2793"/>
    </location>
</feature>
<keyword evidence="14 27" id="KW-0472">Membrane</keyword>
<dbReference type="Pfam" id="PF00002">
    <property type="entry name" value="7tm_2"/>
    <property type="match status" value="1"/>
</dbReference>
<dbReference type="PANTHER" id="PTHR24026:SF38">
    <property type="entry name" value="CADHERIN EGF LAG SEVEN-PASS G-TYPE RECEPTOR 3"/>
    <property type="match status" value="1"/>
</dbReference>
<dbReference type="InterPro" id="IPR046338">
    <property type="entry name" value="GAIN_dom_sf"/>
</dbReference>
<dbReference type="SMART" id="SM00179">
    <property type="entry name" value="EGF_CA"/>
    <property type="match status" value="3"/>
</dbReference>
<dbReference type="FunFam" id="3.30.830.10:FF:000008">
    <property type="entry name" value="Mitochondrial-processing peptidase subunit beta"/>
    <property type="match status" value="1"/>
</dbReference>
<dbReference type="Pfam" id="PF01740">
    <property type="entry name" value="STAS"/>
    <property type="match status" value="1"/>
</dbReference>
<dbReference type="FunFam" id="2.60.40.60:FF:000023">
    <property type="entry name" value="Cadherin EGF LAG seven-pass G-type receptor 3"/>
    <property type="match status" value="2"/>
</dbReference>
<dbReference type="FunFam" id="2.10.25.10:FF:000011">
    <property type="entry name" value="Cadherin EGF LAG seven-pass G-type receptor"/>
    <property type="match status" value="1"/>
</dbReference>
<dbReference type="InterPro" id="IPR001881">
    <property type="entry name" value="EGF-like_Ca-bd_dom"/>
</dbReference>
<evidence type="ECO:0000256" key="7">
    <source>
        <dbReference type="ARBA" id="ARBA00022553"/>
    </source>
</evidence>
<keyword evidence="6 24" id="KW-0245">EGF-like domain</keyword>
<feature type="domain" description="Laminin EGF-like" evidence="31">
    <location>
        <begin position="2203"/>
        <end position="2250"/>
    </location>
</feature>
<feature type="disulfide bond" evidence="24">
    <location>
        <begin position="1603"/>
        <end position="1612"/>
    </location>
</feature>
<feature type="region of interest" description="Disordered" evidence="26">
    <location>
        <begin position="3396"/>
        <end position="3462"/>
    </location>
</feature>
<evidence type="ECO:0000259" key="34">
    <source>
        <dbReference type="PROSITE" id="PS50261"/>
    </source>
</evidence>
<dbReference type="InterPro" id="IPR000203">
    <property type="entry name" value="GPS"/>
</dbReference>
<dbReference type="PRINTS" id="PR00205">
    <property type="entry name" value="CADHERIN"/>
</dbReference>
<dbReference type="PROSITE" id="PS00022">
    <property type="entry name" value="EGF_1"/>
    <property type="match status" value="4"/>
</dbReference>
<feature type="transmembrane region" description="Helical" evidence="27">
    <location>
        <begin position="2671"/>
        <end position="2694"/>
    </location>
</feature>
<dbReference type="Gene3D" id="2.10.25.10">
    <property type="entry name" value="Laminin"/>
    <property type="match status" value="5"/>
</dbReference>
<evidence type="ECO:0000256" key="20">
    <source>
        <dbReference type="ARBA" id="ARBA00023292"/>
    </source>
</evidence>
<dbReference type="EMBL" id="AZIM01002150">
    <property type="protein sequence ID" value="ETE64692.1"/>
    <property type="molecule type" value="Genomic_DNA"/>
</dbReference>
<keyword evidence="11 23" id="KW-0106">Calcium</keyword>
<feature type="disulfide bond" evidence="25">
    <location>
        <begin position="2203"/>
        <end position="2215"/>
    </location>
</feature>
<dbReference type="Pfam" id="PF01825">
    <property type="entry name" value="GPS"/>
    <property type="match status" value="1"/>
</dbReference>
<evidence type="ECO:0000256" key="23">
    <source>
        <dbReference type="PROSITE-ProRule" id="PRU00043"/>
    </source>
</evidence>
<feature type="disulfide bond" evidence="24">
    <location>
        <begin position="2098"/>
        <end position="2107"/>
    </location>
</feature>
<feature type="domain" description="Cadherin" evidence="35">
    <location>
        <begin position="665"/>
        <end position="770"/>
    </location>
</feature>
<dbReference type="InterPro" id="IPR015919">
    <property type="entry name" value="Cadherin-like_sf"/>
</dbReference>
<dbReference type="CDD" id="cd07042">
    <property type="entry name" value="STAS_SulP_like_sulfate_transporter"/>
    <property type="match status" value="1"/>
</dbReference>
<evidence type="ECO:0000256" key="10">
    <source>
        <dbReference type="ARBA" id="ARBA00022737"/>
    </source>
</evidence>
<feature type="domain" description="Cadherin" evidence="35">
    <location>
        <begin position="876"/>
        <end position="977"/>
    </location>
</feature>
<dbReference type="OrthoDB" id="26203at2759"/>
<keyword evidence="5" id="KW-1003">Cell membrane</keyword>
<dbReference type="InterPro" id="IPR002049">
    <property type="entry name" value="LE_dom"/>
</dbReference>
<keyword evidence="8 27" id="KW-0812">Transmembrane</keyword>
<dbReference type="SUPFAM" id="SSF49899">
    <property type="entry name" value="Concanavalin A-like lectins/glucanases"/>
    <property type="match status" value="2"/>
</dbReference>
<feature type="transmembrane region" description="Helical" evidence="27">
    <location>
        <begin position="2730"/>
        <end position="2752"/>
    </location>
</feature>
<dbReference type="GO" id="GO:0005886">
    <property type="term" value="C:plasma membrane"/>
    <property type="evidence" value="ECO:0007669"/>
    <property type="project" value="UniProtKB-SubCell"/>
</dbReference>
<dbReference type="PROSITE" id="PS50221">
    <property type="entry name" value="GAIN_B"/>
    <property type="match status" value="1"/>
</dbReference>
<feature type="domain" description="G-protein coupled receptors family 2 profile 1" evidence="33">
    <location>
        <begin position="2235"/>
        <end position="2313"/>
    </location>
</feature>
<keyword evidence="9 28" id="KW-0732">Signal</keyword>
<dbReference type="PROSITE" id="PS01186">
    <property type="entry name" value="EGF_2"/>
    <property type="match status" value="1"/>
</dbReference>
<feature type="disulfide bond" evidence="24">
    <location>
        <begin position="1565"/>
        <end position="1574"/>
    </location>
</feature>
<evidence type="ECO:0000259" key="35">
    <source>
        <dbReference type="PROSITE" id="PS50268"/>
    </source>
</evidence>
<dbReference type="PROSITE" id="PS50268">
    <property type="entry name" value="CADHERIN_2"/>
    <property type="match status" value="8"/>
</dbReference>
<dbReference type="FunFam" id="2.60.120.200:FF:000020">
    <property type="entry name" value="Cadherin EGF LAG seven-pass G-type receptor 2"/>
    <property type="match status" value="1"/>
</dbReference>
<evidence type="ECO:0000256" key="18">
    <source>
        <dbReference type="ARBA" id="ARBA00023224"/>
    </source>
</evidence>
<proteinExistence type="inferred from homology"/>
<dbReference type="CDD" id="cd00055">
    <property type="entry name" value="EGF_Lam"/>
    <property type="match status" value="1"/>
</dbReference>
<evidence type="ECO:0000256" key="3">
    <source>
        <dbReference type="ARBA" id="ARBA00010933"/>
    </source>
</evidence>
<feature type="compositionally biased region" description="Acidic residues" evidence="26">
    <location>
        <begin position="3011"/>
        <end position="3023"/>
    </location>
</feature>
<feature type="compositionally biased region" description="Basic residues" evidence="26">
    <location>
        <begin position="3042"/>
        <end position="3053"/>
    </location>
</feature>
<evidence type="ECO:0000256" key="25">
    <source>
        <dbReference type="PROSITE-ProRule" id="PRU00460"/>
    </source>
</evidence>
<dbReference type="SMART" id="SM00008">
    <property type="entry name" value="HormR"/>
    <property type="match status" value="1"/>
</dbReference>
<dbReference type="PROSITE" id="PS00010">
    <property type="entry name" value="ASX_HYDROXYL"/>
    <property type="match status" value="1"/>
</dbReference>
<dbReference type="PRINTS" id="PR00249">
    <property type="entry name" value="GPCRSECRETIN"/>
</dbReference>
<dbReference type="Gene3D" id="2.60.40.60">
    <property type="entry name" value="Cadherins"/>
    <property type="match status" value="9"/>
</dbReference>
<dbReference type="PANTHER" id="PTHR24026">
    <property type="entry name" value="FAT ATYPICAL CADHERIN-RELATED"/>
    <property type="match status" value="1"/>
</dbReference>
<dbReference type="Pfam" id="PF00028">
    <property type="entry name" value="Cadherin"/>
    <property type="match status" value="8"/>
</dbReference>
<dbReference type="PROSITE" id="PS00232">
    <property type="entry name" value="CADHERIN_1"/>
    <property type="match status" value="6"/>
</dbReference>
<evidence type="ECO:0000256" key="1">
    <source>
        <dbReference type="ARBA" id="ARBA00002066"/>
    </source>
</evidence>
<evidence type="ECO:0000256" key="2">
    <source>
        <dbReference type="ARBA" id="ARBA00004651"/>
    </source>
</evidence>
<dbReference type="InterPro" id="IPR007863">
    <property type="entry name" value="Peptidase_M16_C"/>
</dbReference>
<feature type="region of interest" description="Disordered" evidence="26">
    <location>
        <begin position="3005"/>
        <end position="3078"/>
    </location>
</feature>
<protein>
    <recommendedName>
        <fullName evidence="21">Cadherin EGF LAG seven-pass G-type receptor 3</fullName>
    </recommendedName>
    <alternativeName>
        <fullName evidence="22">Multiple epidermal growth factor-like domains protein 2</fullName>
    </alternativeName>
</protein>
<feature type="disulfide bond" evidence="25">
    <location>
        <begin position="2224"/>
        <end position="2233"/>
    </location>
</feature>
<dbReference type="SUPFAM" id="SSF63411">
    <property type="entry name" value="LuxS/MPP-like metallohydrolase"/>
    <property type="match status" value="2"/>
</dbReference>
<dbReference type="Gene3D" id="2.60.120.200">
    <property type="match status" value="2"/>
</dbReference>
<feature type="region of interest" description="Disordered" evidence="26">
    <location>
        <begin position="243"/>
        <end position="269"/>
    </location>
</feature>
<dbReference type="Pfam" id="PF00916">
    <property type="entry name" value="Sulfate_transp"/>
    <property type="match status" value="1"/>
</dbReference>
<dbReference type="FunFam" id="2.10.25.10:FF:000113">
    <property type="entry name" value="Cadherin, EGF LAG seven-pass G-type receptor 3"/>
    <property type="match status" value="1"/>
</dbReference>
<dbReference type="FunFam" id="1.20.1070.10:FF:000108">
    <property type="entry name" value="Cadherin EGF LAG seven-pass G-type receptor 3"/>
    <property type="match status" value="1"/>
</dbReference>
<dbReference type="Gene3D" id="1.25.40.610">
    <property type="match status" value="1"/>
</dbReference>
<dbReference type="GO" id="GO:0004930">
    <property type="term" value="F:G protein-coupled receptor activity"/>
    <property type="evidence" value="ECO:0007669"/>
    <property type="project" value="UniProtKB-KW"/>
</dbReference>
<feature type="region of interest" description="Disordered" evidence="26">
    <location>
        <begin position="4064"/>
        <end position="4103"/>
    </location>
</feature>
<feature type="domain" description="Cadherin" evidence="35">
    <location>
        <begin position="771"/>
        <end position="875"/>
    </location>
</feature>
<dbReference type="PROSITE" id="PS50801">
    <property type="entry name" value="STAS"/>
    <property type="match status" value="1"/>
</dbReference>
<feature type="chain" id="PRO_5004771135" description="Cadherin EGF LAG seven-pass G-type receptor 3" evidence="28">
    <location>
        <begin position="40"/>
        <end position="4673"/>
    </location>
</feature>
<feature type="transmembrane region" description="Helical" evidence="27">
    <location>
        <begin position="2813"/>
        <end position="2838"/>
    </location>
</feature>
<keyword evidence="15 24" id="KW-1015">Disulfide bond</keyword>
<feature type="disulfide bond" evidence="24">
    <location>
        <begin position="2136"/>
        <end position="2145"/>
    </location>
</feature>
<dbReference type="GO" id="GO:0007156">
    <property type="term" value="P:homophilic cell adhesion via plasma membrane adhesion molecules"/>
    <property type="evidence" value="ECO:0007669"/>
    <property type="project" value="InterPro"/>
</dbReference>
<feature type="domain" description="G-protein coupled receptors family 2 profile 2" evidence="34">
    <location>
        <begin position="2669"/>
        <end position="2906"/>
    </location>
</feature>
<name>V8NT23_OPHHA</name>
<dbReference type="Pfam" id="PF00675">
    <property type="entry name" value="Peptidase_M16"/>
    <property type="match status" value="1"/>
</dbReference>
<dbReference type="Gene3D" id="2.60.220.50">
    <property type="match status" value="1"/>
</dbReference>
<feature type="compositionally biased region" description="Basic and acidic residues" evidence="26">
    <location>
        <begin position="246"/>
        <end position="255"/>
    </location>
</feature>
<comment type="similarity">
    <text evidence="3">Belongs to the G-protein coupled receptor 2 family. LN-TM7 subfamily.</text>
</comment>
<keyword evidence="16 37" id="KW-0675">Receptor</keyword>
<dbReference type="SUPFAM" id="SSF49313">
    <property type="entry name" value="Cadherin-like"/>
    <property type="match status" value="9"/>
</dbReference>
<dbReference type="InterPro" id="IPR057244">
    <property type="entry name" value="GAIN_B"/>
</dbReference>
<feature type="compositionally biased region" description="Polar residues" evidence="26">
    <location>
        <begin position="92"/>
        <end position="109"/>
    </location>
</feature>
<dbReference type="SUPFAM" id="SSF57196">
    <property type="entry name" value="EGF/Laminin"/>
    <property type="match status" value="3"/>
</dbReference>
<feature type="domain" description="Laminin G" evidence="29">
    <location>
        <begin position="1893"/>
        <end position="2070"/>
    </location>
</feature>
<dbReference type="CDD" id="cd00110">
    <property type="entry name" value="LamG"/>
    <property type="match status" value="2"/>
</dbReference>
<dbReference type="FunFam" id="2.60.120.200:FF:000084">
    <property type="entry name" value="Cadherin EGF LAG seven-pass G-type receptor 3"/>
    <property type="match status" value="1"/>
</dbReference>
<feature type="domain" description="EGF-like" evidence="30">
    <location>
        <begin position="1617"/>
        <end position="1655"/>
    </location>
</feature>
<keyword evidence="7" id="KW-0597">Phosphoprotein</keyword>
<dbReference type="FunFam" id="2.60.40.60:FF:000044">
    <property type="entry name" value="Cadherin, EGF LAG seven-pass G-type receptor 3"/>
    <property type="match status" value="1"/>
</dbReference>
<dbReference type="SMART" id="SM00180">
    <property type="entry name" value="EGF_Lam"/>
    <property type="match status" value="1"/>
</dbReference>
<dbReference type="InterPro" id="IPR013320">
    <property type="entry name" value="ConA-like_dom_sf"/>
</dbReference>
<dbReference type="PROSITE" id="PS50026">
    <property type="entry name" value="EGF_3"/>
    <property type="match status" value="5"/>
</dbReference>
<dbReference type="SMART" id="SM00112">
    <property type="entry name" value="CA"/>
    <property type="match status" value="8"/>
</dbReference>
<feature type="compositionally biased region" description="Polar residues" evidence="26">
    <location>
        <begin position="3519"/>
        <end position="3528"/>
    </location>
</feature>
<dbReference type="GO" id="GO:0005509">
    <property type="term" value="F:calcium ion binding"/>
    <property type="evidence" value="ECO:0007669"/>
    <property type="project" value="UniProtKB-UniRule"/>
</dbReference>
<feature type="disulfide bond" evidence="25">
    <location>
        <begin position="2205"/>
        <end position="2222"/>
    </location>
</feature>
<comment type="function">
    <text evidence="1">Receptor that may have an important role in cell/cell signaling during nervous system formation.</text>
</comment>
<dbReference type="FunFam" id="2.60.40.60:FF:000013">
    <property type="entry name" value="Cadherin EGF LAG seven-pass G-type receptor"/>
    <property type="match status" value="1"/>
</dbReference>
<evidence type="ECO:0000256" key="27">
    <source>
        <dbReference type="SAM" id="Phobius"/>
    </source>
</evidence>
<dbReference type="FunFam" id="2.10.25.10:FF:000286">
    <property type="entry name" value="Cadherin EGF LAG seven-pass G-type receptor 3"/>
    <property type="match status" value="1"/>
</dbReference>
<dbReference type="FunFam" id="2.60.40.60:FF:000029">
    <property type="entry name" value="Cadherin EGF LAG seven-pass G-type receptor 3"/>
    <property type="match status" value="1"/>
</dbReference>
<feature type="domain" description="EGF-like" evidence="30">
    <location>
        <begin position="2072"/>
        <end position="2108"/>
    </location>
</feature>
<dbReference type="SUPFAM" id="SSF81321">
    <property type="entry name" value="Family A G protein-coupled receptor-like"/>
    <property type="match status" value="1"/>
</dbReference>
<dbReference type="Pfam" id="PF00008">
    <property type="entry name" value="EGF"/>
    <property type="match status" value="1"/>
</dbReference>
<accession>V8NT23</accession>
<keyword evidence="4" id="KW-0217">Developmental protein</keyword>
<feature type="transmembrane region" description="Helical" evidence="27">
    <location>
        <begin position="3771"/>
        <end position="3790"/>
    </location>
</feature>